<feature type="domain" description="DSBA-like thioredoxin" evidence="1">
    <location>
        <begin position="6"/>
        <end position="225"/>
    </location>
</feature>
<proteinExistence type="predicted"/>
<organism evidence="2 3">
    <name type="scientific">Riccia sorocarpa</name>
    <dbReference type="NCBI Taxonomy" id="122646"/>
    <lineage>
        <taxon>Eukaryota</taxon>
        <taxon>Viridiplantae</taxon>
        <taxon>Streptophyta</taxon>
        <taxon>Embryophyta</taxon>
        <taxon>Marchantiophyta</taxon>
        <taxon>Marchantiopsida</taxon>
        <taxon>Marchantiidae</taxon>
        <taxon>Marchantiales</taxon>
        <taxon>Ricciaceae</taxon>
        <taxon>Riccia</taxon>
    </lineage>
</organism>
<comment type="caution">
    <text evidence="2">The sequence shown here is derived from an EMBL/GenBank/DDBJ whole genome shotgun (WGS) entry which is preliminary data.</text>
</comment>
<evidence type="ECO:0000313" key="3">
    <source>
        <dbReference type="Proteomes" id="UP001633002"/>
    </source>
</evidence>
<dbReference type="PANTHER" id="PTHR42943:SF2">
    <property type="entry name" value="GLUTATHIONE S-TRANSFERASE KAPPA 1"/>
    <property type="match status" value="1"/>
</dbReference>
<sequence length="240" mass="26999">MSTPVINLCIDVASGYSGFCAYILRRYKERWCVRLIIRPVLLGAVMKATDNVMPSLVPARGKWLAKDLLLNAKFMEVPFKGTPSTFGTSEFNSMFCQRVLTGIALEKGYESEELARSFLAIWDAIWCTGRRHYIDLNDASFILQCLVNAGLSKEESQRFLQKANDGNVKKSLQKTTDIAVEKGAFGAPSMFVYLQAADVEKQWQEETPDHFIFGSDRLEQLAFALNKKWEGPAPKPLSKL</sequence>
<dbReference type="Proteomes" id="UP001633002">
    <property type="component" value="Unassembled WGS sequence"/>
</dbReference>
<protein>
    <recommendedName>
        <fullName evidence="1">DSBA-like thioredoxin domain-containing protein</fullName>
    </recommendedName>
</protein>
<evidence type="ECO:0000313" key="2">
    <source>
        <dbReference type="EMBL" id="KAL3683747.1"/>
    </source>
</evidence>
<dbReference type="InterPro" id="IPR051924">
    <property type="entry name" value="GST_Kappa/NadH"/>
</dbReference>
<dbReference type="EMBL" id="JBJQOH010000006">
    <property type="protein sequence ID" value="KAL3683747.1"/>
    <property type="molecule type" value="Genomic_DNA"/>
</dbReference>
<dbReference type="Gene3D" id="3.40.30.10">
    <property type="entry name" value="Glutaredoxin"/>
    <property type="match status" value="1"/>
</dbReference>
<gene>
    <name evidence="2" type="ORF">R1sor_001769</name>
</gene>
<dbReference type="Pfam" id="PF01323">
    <property type="entry name" value="DSBA"/>
    <property type="match status" value="1"/>
</dbReference>
<dbReference type="InterPro" id="IPR036249">
    <property type="entry name" value="Thioredoxin-like_sf"/>
</dbReference>
<reference evidence="2 3" key="1">
    <citation type="submission" date="2024-09" db="EMBL/GenBank/DDBJ databases">
        <title>Chromosome-scale assembly of Riccia sorocarpa.</title>
        <authorList>
            <person name="Paukszto L."/>
        </authorList>
    </citation>
    <scope>NUCLEOTIDE SEQUENCE [LARGE SCALE GENOMIC DNA]</scope>
    <source>
        <strain evidence="2">LP-2024</strain>
        <tissue evidence="2">Aerial parts of the thallus</tissue>
    </source>
</reference>
<dbReference type="AlphaFoldDB" id="A0ABD3GWV5"/>
<name>A0ABD3GWV5_9MARC</name>
<dbReference type="PANTHER" id="PTHR42943">
    <property type="entry name" value="GLUTATHIONE S-TRANSFERASE KAPPA"/>
    <property type="match status" value="1"/>
</dbReference>
<accession>A0ABD3GWV5</accession>
<keyword evidence="3" id="KW-1185">Reference proteome</keyword>
<dbReference type="SUPFAM" id="SSF52833">
    <property type="entry name" value="Thioredoxin-like"/>
    <property type="match status" value="1"/>
</dbReference>
<evidence type="ECO:0000259" key="1">
    <source>
        <dbReference type="Pfam" id="PF01323"/>
    </source>
</evidence>
<dbReference type="InterPro" id="IPR001853">
    <property type="entry name" value="DSBA-like_thioredoxin_dom"/>
</dbReference>